<accession>A0A1B1YGX3</accession>
<gene>
    <name evidence="2" type="ORF">CSTERTH_06025</name>
</gene>
<evidence type="ECO:0008006" key="4">
    <source>
        <dbReference type="Google" id="ProtNLM"/>
    </source>
</evidence>
<reference evidence="2 3" key="1">
    <citation type="submission" date="2016-02" db="EMBL/GenBank/DDBJ databases">
        <title>Comparison of Clostridium stercorarium subspecies using comparative genomics and transcriptomics.</title>
        <authorList>
            <person name="Schellenberg J."/>
            <person name="Thallinger G."/>
            <person name="Levin D.B."/>
            <person name="Zhang X."/>
            <person name="Alvare G."/>
            <person name="Fristensky B."/>
            <person name="Sparling R."/>
        </authorList>
    </citation>
    <scope>NUCLEOTIDE SEQUENCE [LARGE SCALE GENOMIC DNA]</scope>
    <source>
        <strain evidence="2 3">DSM 2910</strain>
    </source>
</reference>
<organism evidence="2 3">
    <name type="scientific">Thermoclostridium stercorarium subsp. thermolacticum DSM 2910</name>
    <dbReference type="NCBI Taxonomy" id="1121336"/>
    <lineage>
        <taxon>Bacteria</taxon>
        <taxon>Bacillati</taxon>
        <taxon>Bacillota</taxon>
        <taxon>Clostridia</taxon>
        <taxon>Eubacteriales</taxon>
        <taxon>Oscillospiraceae</taxon>
        <taxon>Thermoclostridium</taxon>
    </lineage>
</organism>
<evidence type="ECO:0000256" key="1">
    <source>
        <dbReference type="SAM" id="SignalP"/>
    </source>
</evidence>
<dbReference type="EMBL" id="CP014672">
    <property type="protein sequence ID" value="ANX00001.1"/>
    <property type="molecule type" value="Genomic_DNA"/>
</dbReference>
<name>A0A1B1YGX3_THEST</name>
<keyword evidence="1" id="KW-0732">Signal</keyword>
<proteinExistence type="predicted"/>
<evidence type="ECO:0000313" key="3">
    <source>
        <dbReference type="Proteomes" id="UP000092971"/>
    </source>
</evidence>
<dbReference type="RefSeq" id="WP_015358947.1">
    <property type="nucleotide sequence ID" value="NZ_CP014672.1"/>
</dbReference>
<feature type="chain" id="PRO_5038839273" description="Lipoprotein" evidence="1">
    <location>
        <begin position="22"/>
        <end position="412"/>
    </location>
</feature>
<protein>
    <recommendedName>
        <fullName evidence="4">Lipoprotein</fullName>
    </recommendedName>
</protein>
<dbReference type="PROSITE" id="PS51257">
    <property type="entry name" value="PROKAR_LIPOPROTEIN"/>
    <property type="match status" value="1"/>
</dbReference>
<sequence length="412" mass="46870">MKKLGIVLLIASVLIFGTSCGVMQPASVTVNEGGVGEKPATATISADDDLKAKKVISEYFTALYADTSVDSYNEYSRTGIIPDNIRGYIADKTIKEGDGNPEVGIHLPRYVSVNGMTIIGYNVEILKSGNGEDTPNIVSEFVSKNGDNYLYFTKVYCKAKAIPDDVFSSSYRKNEDNTYTKMRDIGPENIDLMRVEIRYDVELTKSDVGFSILRATESNIKPGMKNRLFVFNNDNITRLSYLDLTKNDDGSYRNPSDGEIYETEKAVVTKFFSRFTELDRERMNLLSYRWKQGTKQVSEFLNVLGVTTDEEGVKLIELNDNYGENYPLNSFPLRNNMERIVEIKNFTVTPHPAYSDKIKLYYVNFDATVQRTNGITDEYFTYRYDYIVSLAKAENSVYIEKFRLNEYYNVSN</sequence>
<dbReference type="OrthoDB" id="2087966at2"/>
<dbReference type="Proteomes" id="UP000092971">
    <property type="component" value="Chromosome"/>
</dbReference>
<dbReference type="AlphaFoldDB" id="A0A1B1YGX3"/>
<evidence type="ECO:0000313" key="2">
    <source>
        <dbReference type="EMBL" id="ANX00001.1"/>
    </source>
</evidence>
<feature type="signal peptide" evidence="1">
    <location>
        <begin position="1"/>
        <end position="21"/>
    </location>
</feature>